<sequence>MAALAFSLPLAACDPLLHAAWCDYHPPSARSLFKGREYFLFFDNQNSSLPPNSAEEDEGRLEKMKVRTWTDNPRSRCIWSWRLKRISGWSFFFYPPESKDDSNHNNSIGSSPQWVFDCLLPSAFFHKLRGTVW</sequence>
<evidence type="ECO:0000313" key="3">
    <source>
        <dbReference type="EnsemblPlants" id="KEH35975"/>
    </source>
</evidence>
<reference evidence="3" key="3">
    <citation type="submission" date="2015-04" db="UniProtKB">
        <authorList>
            <consortium name="EnsemblPlants"/>
        </authorList>
    </citation>
    <scope>IDENTIFICATION</scope>
    <source>
        <strain evidence="3">cv. Jemalong A17</strain>
    </source>
</reference>
<evidence type="ECO:0000313" key="4">
    <source>
        <dbReference type="Proteomes" id="UP000002051"/>
    </source>
</evidence>
<feature type="chain" id="PRO_5014500627" description="Transmembrane protein" evidence="1">
    <location>
        <begin position="20"/>
        <end position="133"/>
    </location>
</feature>
<protein>
    <recommendedName>
        <fullName evidence="5">Transmembrane protein</fullName>
    </recommendedName>
</protein>
<name>A0A072VCT9_MEDTR</name>
<dbReference type="EnsemblPlants" id="KEH35975">
    <property type="protein sequence ID" value="KEH35975"/>
    <property type="gene ID" value="MTR_3g109928"/>
</dbReference>
<proteinExistence type="predicted"/>
<dbReference type="HOGENOM" id="CLU_1909791_0_0_1"/>
<organism evidence="2 4">
    <name type="scientific">Medicago truncatula</name>
    <name type="common">Barrel medic</name>
    <name type="synonym">Medicago tribuloides</name>
    <dbReference type="NCBI Taxonomy" id="3880"/>
    <lineage>
        <taxon>Eukaryota</taxon>
        <taxon>Viridiplantae</taxon>
        <taxon>Streptophyta</taxon>
        <taxon>Embryophyta</taxon>
        <taxon>Tracheophyta</taxon>
        <taxon>Spermatophyta</taxon>
        <taxon>Magnoliopsida</taxon>
        <taxon>eudicotyledons</taxon>
        <taxon>Gunneridae</taxon>
        <taxon>Pentapetalae</taxon>
        <taxon>rosids</taxon>
        <taxon>fabids</taxon>
        <taxon>Fabales</taxon>
        <taxon>Fabaceae</taxon>
        <taxon>Papilionoideae</taxon>
        <taxon>50 kb inversion clade</taxon>
        <taxon>NPAAA clade</taxon>
        <taxon>Hologalegina</taxon>
        <taxon>IRL clade</taxon>
        <taxon>Trifolieae</taxon>
        <taxon>Medicago</taxon>
    </lineage>
</organism>
<reference evidence="2 4" key="2">
    <citation type="journal article" date="2014" name="BMC Genomics">
        <title>An improved genome release (version Mt4.0) for the model legume Medicago truncatula.</title>
        <authorList>
            <person name="Tang H."/>
            <person name="Krishnakumar V."/>
            <person name="Bidwell S."/>
            <person name="Rosen B."/>
            <person name="Chan A."/>
            <person name="Zhou S."/>
            <person name="Gentzbittel L."/>
            <person name="Childs K.L."/>
            <person name="Yandell M."/>
            <person name="Gundlach H."/>
            <person name="Mayer K.F."/>
            <person name="Schwartz D.C."/>
            <person name="Town C.D."/>
        </authorList>
    </citation>
    <scope>GENOME REANNOTATION</scope>
    <source>
        <strain evidence="2">A17</strain>
        <strain evidence="3 4">cv. Jemalong A17</strain>
    </source>
</reference>
<dbReference type="EMBL" id="CM001219">
    <property type="protein sequence ID" value="KEH35975.1"/>
    <property type="molecule type" value="Genomic_DNA"/>
</dbReference>
<evidence type="ECO:0000256" key="1">
    <source>
        <dbReference type="SAM" id="SignalP"/>
    </source>
</evidence>
<evidence type="ECO:0008006" key="5">
    <source>
        <dbReference type="Google" id="ProtNLM"/>
    </source>
</evidence>
<keyword evidence="4" id="KW-1185">Reference proteome</keyword>
<keyword evidence="1" id="KW-0732">Signal</keyword>
<feature type="signal peptide" evidence="1">
    <location>
        <begin position="1"/>
        <end position="19"/>
    </location>
</feature>
<reference evidence="2 4" key="1">
    <citation type="journal article" date="2011" name="Nature">
        <title>The Medicago genome provides insight into the evolution of rhizobial symbioses.</title>
        <authorList>
            <person name="Young N.D."/>
            <person name="Debelle F."/>
            <person name="Oldroyd G.E."/>
            <person name="Geurts R."/>
            <person name="Cannon S.B."/>
            <person name="Udvardi M.K."/>
            <person name="Benedito V.A."/>
            <person name="Mayer K.F."/>
            <person name="Gouzy J."/>
            <person name="Schoof H."/>
            <person name="Van de Peer Y."/>
            <person name="Proost S."/>
            <person name="Cook D.R."/>
            <person name="Meyers B.C."/>
            <person name="Spannagl M."/>
            <person name="Cheung F."/>
            <person name="De Mita S."/>
            <person name="Krishnakumar V."/>
            <person name="Gundlach H."/>
            <person name="Zhou S."/>
            <person name="Mudge J."/>
            <person name="Bharti A.K."/>
            <person name="Murray J.D."/>
            <person name="Naoumkina M.A."/>
            <person name="Rosen B."/>
            <person name="Silverstein K.A."/>
            <person name="Tang H."/>
            <person name="Rombauts S."/>
            <person name="Zhao P.X."/>
            <person name="Zhou P."/>
            <person name="Barbe V."/>
            <person name="Bardou P."/>
            <person name="Bechner M."/>
            <person name="Bellec A."/>
            <person name="Berger A."/>
            <person name="Berges H."/>
            <person name="Bidwell S."/>
            <person name="Bisseling T."/>
            <person name="Choisne N."/>
            <person name="Couloux A."/>
            <person name="Denny R."/>
            <person name="Deshpande S."/>
            <person name="Dai X."/>
            <person name="Doyle J.J."/>
            <person name="Dudez A.M."/>
            <person name="Farmer A.D."/>
            <person name="Fouteau S."/>
            <person name="Franken C."/>
            <person name="Gibelin C."/>
            <person name="Gish J."/>
            <person name="Goldstein S."/>
            <person name="Gonzalez A.J."/>
            <person name="Green P.J."/>
            <person name="Hallab A."/>
            <person name="Hartog M."/>
            <person name="Hua A."/>
            <person name="Humphray S.J."/>
            <person name="Jeong D.H."/>
            <person name="Jing Y."/>
            <person name="Jocker A."/>
            <person name="Kenton S.M."/>
            <person name="Kim D.J."/>
            <person name="Klee K."/>
            <person name="Lai H."/>
            <person name="Lang C."/>
            <person name="Lin S."/>
            <person name="Macmil S.L."/>
            <person name="Magdelenat G."/>
            <person name="Matthews L."/>
            <person name="McCorrison J."/>
            <person name="Monaghan E.L."/>
            <person name="Mun J.H."/>
            <person name="Najar F.Z."/>
            <person name="Nicholson C."/>
            <person name="Noirot C."/>
            <person name="O'Bleness M."/>
            <person name="Paule C.R."/>
            <person name="Poulain J."/>
            <person name="Prion F."/>
            <person name="Qin B."/>
            <person name="Qu C."/>
            <person name="Retzel E.F."/>
            <person name="Riddle C."/>
            <person name="Sallet E."/>
            <person name="Samain S."/>
            <person name="Samson N."/>
            <person name="Sanders I."/>
            <person name="Saurat O."/>
            <person name="Scarpelli C."/>
            <person name="Schiex T."/>
            <person name="Segurens B."/>
            <person name="Severin A.J."/>
            <person name="Sherrier D.J."/>
            <person name="Shi R."/>
            <person name="Sims S."/>
            <person name="Singer S.R."/>
            <person name="Sinharoy S."/>
            <person name="Sterck L."/>
            <person name="Viollet A."/>
            <person name="Wang B.B."/>
            <person name="Wang K."/>
            <person name="Wang M."/>
            <person name="Wang X."/>
            <person name="Warfsmann J."/>
            <person name="Weissenbach J."/>
            <person name="White D.D."/>
            <person name="White J.D."/>
            <person name="Wiley G.B."/>
            <person name="Wincker P."/>
            <person name="Xing Y."/>
            <person name="Yang L."/>
            <person name="Yao Z."/>
            <person name="Ying F."/>
            <person name="Zhai J."/>
            <person name="Zhou L."/>
            <person name="Zuber A."/>
            <person name="Denarie J."/>
            <person name="Dixon R.A."/>
            <person name="May G.D."/>
            <person name="Schwartz D.C."/>
            <person name="Rogers J."/>
            <person name="Quetier F."/>
            <person name="Town C.D."/>
            <person name="Roe B.A."/>
        </authorList>
    </citation>
    <scope>NUCLEOTIDE SEQUENCE [LARGE SCALE GENOMIC DNA]</scope>
    <source>
        <strain evidence="2">A17</strain>
        <strain evidence="3 4">cv. Jemalong A17</strain>
    </source>
</reference>
<accession>A0A072VCT9</accession>
<dbReference type="AlphaFoldDB" id="A0A072VCT9"/>
<evidence type="ECO:0000313" key="2">
    <source>
        <dbReference type="EMBL" id="KEH35975.1"/>
    </source>
</evidence>
<dbReference type="Proteomes" id="UP000002051">
    <property type="component" value="Chromosome 3"/>
</dbReference>
<gene>
    <name evidence="2" type="ordered locus">MTR_3g109928</name>
</gene>